<protein>
    <submittedName>
        <fullName evidence="7">RNA binding protein</fullName>
    </submittedName>
</protein>
<proteinExistence type="predicted"/>
<dbReference type="SMART" id="SM00360">
    <property type="entry name" value="RRM"/>
    <property type="match status" value="1"/>
</dbReference>
<evidence type="ECO:0000313" key="8">
    <source>
        <dbReference type="Proteomes" id="UP001363151"/>
    </source>
</evidence>
<dbReference type="EMBL" id="JBBJCI010000038">
    <property type="protein sequence ID" value="KAK7250174.1"/>
    <property type="molecule type" value="Genomic_DNA"/>
</dbReference>
<dbReference type="InterPro" id="IPR035979">
    <property type="entry name" value="RBD_domain_sf"/>
</dbReference>
<feature type="compositionally biased region" description="Basic and acidic residues" evidence="5">
    <location>
        <begin position="227"/>
        <end position="247"/>
    </location>
</feature>
<comment type="subcellular location">
    <subcellularLocation>
        <location evidence="1">Nucleus</location>
        <location evidence="1">Nucleolus</location>
    </subcellularLocation>
</comment>
<accession>A0ABR1GAR8</accession>
<feature type="region of interest" description="Disordered" evidence="5">
    <location>
        <begin position="164"/>
        <end position="186"/>
    </location>
</feature>
<keyword evidence="8" id="KW-1185">Reference proteome</keyword>
<gene>
    <name evidence="7" type="primary">NOP15</name>
    <name evidence="7" type="ORF">SO694_00006621</name>
</gene>
<dbReference type="Pfam" id="PF00076">
    <property type="entry name" value="RRM_1"/>
    <property type="match status" value="1"/>
</dbReference>
<dbReference type="PROSITE" id="PS50102">
    <property type="entry name" value="RRM"/>
    <property type="match status" value="1"/>
</dbReference>
<feature type="domain" description="RRM" evidence="6">
    <location>
        <begin position="70"/>
        <end position="148"/>
    </location>
</feature>
<feature type="compositionally biased region" description="Acidic residues" evidence="5">
    <location>
        <begin position="23"/>
        <end position="32"/>
    </location>
</feature>
<feature type="compositionally biased region" description="Low complexity" evidence="5">
    <location>
        <begin position="33"/>
        <end position="48"/>
    </location>
</feature>
<evidence type="ECO:0000256" key="4">
    <source>
        <dbReference type="PROSITE-ProRule" id="PRU00176"/>
    </source>
</evidence>
<evidence type="ECO:0000313" key="7">
    <source>
        <dbReference type="EMBL" id="KAK7250174.1"/>
    </source>
</evidence>
<feature type="compositionally biased region" description="Basic residues" evidence="5">
    <location>
        <begin position="248"/>
        <end position="257"/>
    </location>
</feature>
<dbReference type="Gene3D" id="3.30.70.330">
    <property type="match status" value="1"/>
</dbReference>
<dbReference type="Proteomes" id="UP001363151">
    <property type="component" value="Unassembled WGS sequence"/>
</dbReference>
<dbReference type="InterPro" id="IPR012677">
    <property type="entry name" value="Nucleotide-bd_a/b_plait_sf"/>
</dbReference>
<evidence type="ECO:0000259" key="6">
    <source>
        <dbReference type="PROSITE" id="PS50102"/>
    </source>
</evidence>
<evidence type="ECO:0000256" key="1">
    <source>
        <dbReference type="ARBA" id="ARBA00004604"/>
    </source>
</evidence>
<dbReference type="CDD" id="cd12307">
    <property type="entry name" value="RRM_NIFK_like"/>
    <property type="match status" value="1"/>
</dbReference>
<feature type="region of interest" description="Disordered" evidence="5">
    <location>
        <begin position="209"/>
        <end position="257"/>
    </location>
</feature>
<keyword evidence="3" id="KW-0539">Nucleus</keyword>
<evidence type="ECO:0000256" key="2">
    <source>
        <dbReference type="ARBA" id="ARBA00022884"/>
    </source>
</evidence>
<feature type="region of interest" description="Disordered" evidence="5">
    <location>
        <begin position="19"/>
        <end position="65"/>
    </location>
</feature>
<sequence>MASKAMLKKAAEIEARLAALDGPEWDSDDDAPEAAPASPTAAPEAPAPKLGRKAKKRAAAERREREEKSRVVYIGHIPDGFFEDQMRGFFGQFGEVTNLRISRSKKTGNSKGYGFVEFADGDTAAVAAGTMDKYLLYGKQLVVHVAPLDLARHPKLFAHSDKPFLKRRGGKEQREKSLAAAKAKTDEQRAAGAAALLKKEAKKRKRLAENFPGFDFPGYAGAAQGARRPDDDGAPTKKKKAADPEKKAAKKAKKAKK</sequence>
<evidence type="ECO:0000256" key="5">
    <source>
        <dbReference type="SAM" id="MobiDB-lite"/>
    </source>
</evidence>
<dbReference type="InterPro" id="IPR000504">
    <property type="entry name" value="RRM_dom"/>
</dbReference>
<keyword evidence="2 4" id="KW-0694">RNA-binding</keyword>
<dbReference type="PANTHER" id="PTHR46754">
    <property type="entry name" value="MKI67 FHA DOMAIN-INTERACTING NUCLEOLAR PHOSPHOPROTEIN"/>
    <property type="match status" value="1"/>
</dbReference>
<comment type="caution">
    <text evidence="7">The sequence shown here is derived from an EMBL/GenBank/DDBJ whole genome shotgun (WGS) entry which is preliminary data.</text>
</comment>
<name>A0ABR1GAR8_AURAN</name>
<evidence type="ECO:0000256" key="3">
    <source>
        <dbReference type="ARBA" id="ARBA00023242"/>
    </source>
</evidence>
<dbReference type="SUPFAM" id="SSF54928">
    <property type="entry name" value="RNA-binding domain, RBD"/>
    <property type="match status" value="1"/>
</dbReference>
<organism evidence="7 8">
    <name type="scientific">Aureococcus anophagefferens</name>
    <name type="common">Harmful bloom alga</name>
    <dbReference type="NCBI Taxonomy" id="44056"/>
    <lineage>
        <taxon>Eukaryota</taxon>
        <taxon>Sar</taxon>
        <taxon>Stramenopiles</taxon>
        <taxon>Ochrophyta</taxon>
        <taxon>Pelagophyceae</taxon>
        <taxon>Pelagomonadales</taxon>
        <taxon>Pelagomonadaceae</taxon>
        <taxon>Aureococcus</taxon>
    </lineage>
</organism>
<reference evidence="7 8" key="1">
    <citation type="submission" date="2024-03" db="EMBL/GenBank/DDBJ databases">
        <title>Aureococcus anophagefferens CCMP1851 and Kratosvirus quantuckense: Draft genome of a second virus-susceptible host strain in the model system.</title>
        <authorList>
            <person name="Chase E."/>
            <person name="Truchon A.R."/>
            <person name="Schepens W."/>
            <person name="Wilhelm S.W."/>
        </authorList>
    </citation>
    <scope>NUCLEOTIDE SEQUENCE [LARGE SCALE GENOMIC DNA]</scope>
    <source>
        <strain evidence="7 8">CCMP1851</strain>
    </source>
</reference>